<gene>
    <name evidence="1" type="ORF">H5410_024197</name>
</gene>
<name>A0A9J5ZLB4_SOLCO</name>
<comment type="caution">
    <text evidence="1">The sequence shown here is derived from an EMBL/GenBank/DDBJ whole genome shotgun (WGS) entry which is preliminary data.</text>
</comment>
<dbReference type="EMBL" id="JACXVP010000004">
    <property type="protein sequence ID" value="KAG5612916.1"/>
    <property type="molecule type" value="Genomic_DNA"/>
</dbReference>
<sequence>MEATLSLKFPSVCIDLFSPHAVIFSNANVAENVTFDIALVRLEIQTKYVRIQASVRHVFIDQHLFIPLDAAAQKSHKISMLKLGNIDNFILVLINSLHGTPNPPSPILLLSEKLFVALVNVDNWNICSAKSSLSSSFFFFFRLCNKKIRLSRIIAINNEKLMSVSIIALFLFEPASDSAINFLNQPW</sequence>
<protein>
    <submittedName>
        <fullName evidence="1">Uncharacterized protein</fullName>
    </submittedName>
</protein>
<dbReference type="AlphaFoldDB" id="A0A9J5ZLB4"/>
<reference evidence="1 2" key="1">
    <citation type="submission" date="2020-09" db="EMBL/GenBank/DDBJ databases">
        <title>De no assembly of potato wild relative species, Solanum commersonii.</title>
        <authorList>
            <person name="Cho K."/>
        </authorList>
    </citation>
    <scope>NUCLEOTIDE SEQUENCE [LARGE SCALE GENOMIC DNA]</scope>
    <source>
        <strain evidence="1">LZ3.2</strain>
        <tissue evidence="1">Leaf</tissue>
    </source>
</reference>
<organism evidence="1 2">
    <name type="scientific">Solanum commersonii</name>
    <name type="common">Commerson's wild potato</name>
    <name type="synonym">Commerson's nightshade</name>
    <dbReference type="NCBI Taxonomy" id="4109"/>
    <lineage>
        <taxon>Eukaryota</taxon>
        <taxon>Viridiplantae</taxon>
        <taxon>Streptophyta</taxon>
        <taxon>Embryophyta</taxon>
        <taxon>Tracheophyta</taxon>
        <taxon>Spermatophyta</taxon>
        <taxon>Magnoliopsida</taxon>
        <taxon>eudicotyledons</taxon>
        <taxon>Gunneridae</taxon>
        <taxon>Pentapetalae</taxon>
        <taxon>asterids</taxon>
        <taxon>lamiids</taxon>
        <taxon>Solanales</taxon>
        <taxon>Solanaceae</taxon>
        <taxon>Solanoideae</taxon>
        <taxon>Solaneae</taxon>
        <taxon>Solanum</taxon>
    </lineage>
</organism>
<dbReference type="Proteomes" id="UP000824120">
    <property type="component" value="Chromosome 4"/>
</dbReference>
<keyword evidence="2" id="KW-1185">Reference proteome</keyword>
<evidence type="ECO:0000313" key="2">
    <source>
        <dbReference type="Proteomes" id="UP000824120"/>
    </source>
</evidence>
<accession>A0A9J5ZLB4</accession>
<evidence type="ECO:0000313" key="1">
    <source>
        <dbReference type="EMBL" id="KAG5612916.1"/>
    </source>
</evidence>
<proteinExistence type="predicted"/>